<dbReference type="InterPro" id="IPR036457">
    <property type="entry name" value="PPM-type-like_dom_sf"/>
</dbReference>
<dbReference type="Pfam" id="PF13672">
    <property type="entry name" value="PP2C_2"/>
    <property type="match status" value="1"/>
</dbReference>
<protein>
    <submittedName>
        <fullName evidence="2">Protein phosphatase 2C domain-containing protein</fullName>
    </submittedName>
</protein>
<sequence length="274" mass="30819">MESNHMTCYALSSRGGREANEDSVAVARSPFAALCVLADGLGGHGMGDVASQLVCRHIKEVFGKWQGADMERFLRDSFDSAQICLTLEQVRLKAQDRMKTTAVAVVADGAQVGWAHVGDSRLYYFKDGSLVGRTLDHSVPQKLATAGEIQECQIRGHEKRNQLYRVMGKPWKKPAYVLGGPIPFEDNQVFLLCSDGFWEYILEEQMEELLRRSETPKEWILAMEQEVLKNGAGKNMDNYSAVALFTNHCSRELSENRLQKSEWREDKAESEILP</sequence>
<dbReference type="Gene3D" id="3.60.40.10">
    <property type="entry name" value="PPM-type phosphatase domain"/>
    <property type="match status" value="1"/>
</dbReference>
<gene>
    <name evidence="2" type="ORF">H9931_12825</name>
</gene>
<accession>A0A9D2PUU2</accession>
<reference evidence="2" key="1">
    <citation type="journal article" date="2021" name="PeerJ">
        <title>Extensive microbial diversity within the chicken gut microbiome revealed by metagenomics and culture.</title>
        <authorList>
            <person name="Gilroy R."/>
            <person name="Ravi A."/>
            <person name="Getino M."/>
            <person name="Pursley I."/>
            <person name="Horton D.L."/>
            <person name="Alikhan N.F."/>
            <person name="Baker D."/>
            <person name="Gharbi K."/>
            <person name="Hall N."/>
            <person name="Watson M."/>
            <person name="Adriaenssens E.M."/>
            <person name="Foster-Nyarko E."/>
            <person name="Jarju S."/>
            <person name="Secka A."/>
            <person name="Antonio M."/>
            <person name="Oren A."/>
            <person name="Chaudhuri R.R."/>
            <person name="La Ragione R."/>
            <person name="Hildebrand F."/>
            <person name="Pallen M.J."/>
        </authorList>
    </citation>
    <scope>NUCLEOTIDE SEQUENCE</scope>
    <source>
        <strain evidence="2">CHK198-12963</strain>
    </source>
</reference>
<feature type="domain" description="PPM-type phosphatase" evidence="1">
    <location>
        <begin position="7"/>
        <end position="246"/>
    </location>
</feature>
<evidence type="ECO:0000313" key="3">
    <source>
        <dbReference type="Proteomes" id="UP000823863"/>
    </source>
</evidence>
<dbReference type="PROSITE" id="PS51746">
    <property type="entry name" value="PPM_2"/>
    <property type="match status" value="1"/>
</dbReference>
<organism evidence="2 3">
    <name type="scientific">Candidatus Enterocloster excrementigallinarum</name>
    <dbReference type="NCBI Taxonomy" id="2838558"/>
    <lineage>
        <taxon>Bacteria</taxon>
        <taxon>Bacillati</taxon>
        <taxon>Bacillota</taxon>
        <taxon>Clostridia</taxon>
        <taxon>Lachnospirales</taxon>
        <taxon>Lachnospiraceae</taxon>
        <taxon>Enterocloster</taxon>
    </lineage>
</organism>
<dbReference type="AlphaFoldDB" id="A0A9D2PUU2"/>
<dbReference type="SUPFAM" id="SSF81606">
    <property type="entry name" value="PP2C-like"/>
    <property type="match status" value="1"/>
</dbReference>
<reference evidence="2" key="2">
    <citation type="submission" date="2021-04" db="EMBL/GenBank/DDBJ databases">
        <authorList>
            <person name="Gilroy R."/>
        </authorList>
    </citation>
    <scope>NUCLEOTIDE SEQUENCE</scope>
    <source>
        <strain evidence="2">CHK198-12963</strain>
    </source>
</reference>
<dbReference type="CDD" id="cd00143">
    <property type="entry name" value="PP2Cc"/>
    <property type="match status" value="1"/>
</dbReference>
<name>A0A9D2PUU2_9FIRM</name>
<dbReference type="SMART" id="SM00332">
    <property type="entry name" value="PP2Cc"/>
    <property type="match status" value="1"/>
</dbReference>
<evidence type="ECO:0000259" key="1">
    <source>
        <dbReference type="PROSITE" id="PS51746"/>
    </source>
</evidence>
<evidence type="ECO:0000313" key="2">
    <source>
        <dbReference type="EMBL" id="HJC67574.1"/>
    </source>
</evidence>
<comment type="caution">
    <text evidence="2">The sequence shown here is derived from an EMBL/GenBank/DDBJ whole genome shotgun (WGS) entry which is preliminary data.</text>
</comment>
<proteinExistence type="predicted"/>
<dbReference type="Proteomes" id="UP000823863">
    <property type="component" value="Unassembled WGS sequence"/>
</dbReference>
<dbReference type="EMBL" id="DWWB01000077">
    <property type="protein sequence ID" value="HJC67574.1"/>
    <property type="molecule type" value="Genomic_DNA"/>
</dbReference>
<dbReference type="SMART" id="SM00331">
    <property type="entry name" value="PP2C_SIG"/>
    <property type="match status" value="1"/>
</dbReference>
<dbReference type="InterPro" id="IPR001932">
    <property type="entry name" value="PPM-type_phosphatase-like_dom"/>
</dbReference>